<reference evidence="2 3" key="1">
    <citation type="journal article" date="2019" name="Int. J. Syst. Evol. Microbiol.">
        <title>The Global Catalogue of Microorganisms (GCM) 10K type strain sequencing project: providing services to taxonomists for standard genome sequencing and annotation.</title>
        <authorList>
            <consortium name="The Broad Institute Genomics Platform"/>
            <consortium name="The Broad Institute Genome Sequencing Center for Infectious Disease"/>
            <person name="Wu L."/>
            <person name="Ma J."/>
        </authorList>
    </citation>
    <scope>NUCLEOTIDE SEQUENCE [LARGE SCALE GENOMIC DNA]</scope>
    <source>
        <strain evidence="2 3">PJ61</strain>
    </source>
</reference>
<dbReference type="AlphaFoldDB" id="A0ABD5T0H7"/>
<keyword evidence="3" id="KW-1185">Reference proteome</keyword>
<dbReference type="EMBL" id="JBHSWT010000123">
    <property type="protein sequence ID" value="MFC6770732.1"/>
    <property type="molecule type" value="Genomic_DNA"/>
</dbReference>
<sequence length="73" mass="7696">MSDDSGRTPITDGYLEPIAGLLGLLFALMAGITAPRLLSGDPAEAVLPLTFAVGSIATIWFRRRYAAAADDDE</sequence>
<feature type="transmembrane region" description="Helical" evidence="1">
    <location>
        <begin position="21"/>
        <end position="39"/>
    </location>
</feature>
<feature type="transmembrane region" description="Helical" evidence="1">
    <location>
        <begin position="45"/>
        <end position="61"/>
    </location>
</feature>
<organism evidence="2 3">
    <name type="scientific">Halorubrum pallidum</name>
    <dbReference type="NCBI Taxonomy" id="1526114"/>
    <lineage>
        <taxon>Archaea</taxon>
        <taxon>Methanobacteriati</taxon>
        <taxon>Methanobacteriota</taxon>
        <taxon>Stenosarchaea group</taxon>
        <taxon>Halobacteria</taxon>
        <taxon>Halobacteriales</taxon>
        <taxon>Haloferacaceae</taxon>
        <taxon>Halorubrum</taxon>
    </lineage>
</organism>
<keyword evidence="1" id="KW-0472">Membrane</keyword>
<evidence type="ECO:0008006" key="4">
    <source>
        <dbReference type="Google" id="ProtNLM"/>
    </source>
</evidence>
<evidence type="ECO:0000256" key="1">
    <source>
        <dbReference type="SAM" id="Phobius"/>
    </source>
</evidence>
<comment type="caution">
    <text evidence="2">The sequence shown here is derived from an EMBL/GenBank/DDBJ whole genome shotgun (WGS) entry which is preliminary data.</text>
</comment>
<keyword evidence="1" id="KW-0812">Transmembrane</keyword>
<dbReference type="Proteomes" id="UP001596274">
    <property type="component" value="Unassembled WGS sequence"/>
</dbReference>
<proteinExistence type="predicted"/>
<evidence type="ECO:0000313" key="3">
    <source>
        <dbReference type="Proteomes" id="UP001596274"/>
    </source>
</evidence>
<evidence type="ECO:0000313" key="2">
    <source>
        <dbReference type="EMBL" id="MFC6770732.1"/>
    </source>
</evidence>
<gene>
    <name evidence="2" type="ORF">ACFQDD_04225</name>
</gene>
<keyword evidence="1" id="KW-1133">Transmembrane helix</keyword>
<protein>
    <recommendedName>
        <fullName evidence="4">XapX domain-containing protein</fullName>
    </recommendedName>
</protein>
<accession>A0ABD5T0H7</accession>
<name>A0ABD5T0H7_9EURY</name>